<dbReference type="SUPFAM" id="SSF158682">
    <property type="entry name" value="TerB-like"/>
    <property type="match status" value="1"/>
</dbReference>
<protein>
    <submittedName>
        <fullName evidence="2">DnaJ domain-containing protein</fullName>
    </submittedName>
</protein>
<evidence type="ECO:0000313" key="3">
    <source>
        <dbReference type="Proteomes" id="UP000464495"/>
    </source>
</evidence>
<dbReference type="Gene3D" id="1.10.3680.10">
    <property type="entry name" value="TerB-like"/>
    <property type="match status" value="1"/>
</dbReference>
<dbReference type="PROSITE" id="PS50076">
    <property type="entry name" value="DNAJ_2"/>
    <property type="match status" value="1"/>
</dbReference>
<evidence type="ECO:0000313" key="2">
    <source>
        <dbReference type="EMBL" id="QHQ33913.1"/>
    </source>
</evidence>
<dbReference type="InterPro" id="IPR001623">
    <property type="entry name" value="DnaJ_domain"/>
</dbReference>
<accession>A0A6P1SX51</accession>
<sequence length="231" mass="25881">MSIWTRILEALKALATGEHLSEIFDRLRTPPERSIAFTIAVISLGAKMAKADGAVSQAEVAAFREVFHIAREDEESAARVFNLARQDVAGYEFYAARIGQMFADDREVLENILEGLFHISTADGFYHDAENEFLRTVAEKLGLTEACFRKIRARYVPDAEPDPYTVLGVPADAPLDEIRGAWRGLIRETHPDRLIARGLPEEAIKLATRRLAAINDAWEEIQRTHPRQPAA</sequence>
<dbReference type="AlphaFoldDB" id="A0A6P1SX51"/>
<dbReference type="SMART" id="SM00271">
    <property type="entry name" value="DnaJ"/>
    <property type="match status" value="1"/>
</dbReference>
<dbReference type="InterPro" id="IPR007791">
    <property type="entry name" value="DjlA_N"/>
</dbReference>
<dbReference type="RefSeq" id="WP_161860483.1">
    <property type="nucleotide sequence ID" value="NZ_CP046620.1"/>
</dbReference>
<organism evidence="2 3">
    <name type="scientific">Algicella marina</name>
    <dbReference type="NCBI Taxonomy" id="2683284"/>
    <lineage>
        <taxon>Bacteria</taxon>
        <taxon>Pseudomonadati</taxon>
        <taxon>Pseudomonadota</taxon>
        <taxon>Alphaproteobacteria</taxon>
        <taxon>Rhodobacterales</taxon>
        <taxon>Paracoccaceae</taxon>
        <taxon>Algicella</taxon>
    </lineage>
</organism>
<dbReference type="InterPro" id="IPR036869">
    <property type="entry name" value="J_dom_sf"/>
</dbReference>
<reference evidence="2 3" key="1">
    <citation type="submission" date="2019-12" db="EMBL/GenBank/DDBJ databases">
        <title>Complete genome sequence of Algicella marina strain 9Alg 56(T) isolated from the red alga Tichocarpus crinitus.</title>
        <authorList>
            <person name="Kim S.-G."/>
            <person name="Nedashkovskaya O.I."/>
        </authorList>
    </citation>
    <scope>NUCLEOTIDE SEQUENCE [LARGE SCALE GENOMIC DNA]</scope>
    <source>
        <strain evidence="2 3">9Alg 56</strain>
    </source>
</reference>
<dbReference type="Pfam" id="PF05099">
    <property type="entry name" value="TerB"/>
    <property type="match status" value="1"/>
</dbReference>
<dbReference type="SUPFAM" id="SSF46565">
    <property type="entry name" value="Chaperone J-domain"/>
    <property type="match status" value="1"/>
</dbReference>
<dbReference type="KEGG" id="amaq:GO499_01310"/>
<dbReference type="Gene3D" id="1.10.287.110">
    <property type="entry name" value="DnaJ domain"/>
    <property type="match status" value="1"/>
</dbReference>
<dbReference type="Pfam" id="PF00226">
    <property type="entry name" value="DnaJ"/>
    <property type="match status" value="1"/>
</dbReference>
<proteinExistence type="predicted"/>
<dbReference type="CDD" id="cd07316">
    <property type="entry name" value="terB_like_DjlA"/>
    <property type="match status" value="1"/>
</dbReference>
<dbReference type="Proteomes" id="UP000464495">
    <property type="component" value="Chromosome"/>
</dbReference>
<evidence type="ECO:0000259" key="1">
    <source>
        <dbReference type="PROSITE" id="PS50076"/>
    </source>
</evidence>
<dbReference type="EMBL" id="CP046620">
    <property type="protein sequence ID" value="QHQ33913.1"/>
    <property type="molecule type" value="Genomic_DNA"/>
</dbReference>
<feature type="domain" description="J" evidence="1">
    <location>
        <begin position="162"/>
        <end position="231"/>
    </location>
</feature>
<keyword evidence="3" id="KW-1185">Reference proteome</keyword>
<dbReference type="CDD" id="cd06257">
    <property type="entry name" value="DnaJ"/>
    <property type="match status" value="1"/>
</dbReference>
<name>A0A6P1SX51_9RHOB</name>
<dbReference type="InterPro" id="IPR029024">
    <property type="entry name" value="TerB-like"/>
</dbReference>
<gene>
    <name evidence="2" type="ORF">GO499_01310</name>
</gene>